<comment type="caution">
    <text evidence="4">The sequence shown here is derived from an EMBL/GenBank/DDBJ whole genome shotgun (WGS) entry which is preliminary data.</text>
</comment>
<keyword evidence="1" id="KW-0732">Signal</keyword>
<protein>
    <recommendedName>
        <fullName evidence="2">Cathepsin propeptide inhibitor domain-containing protein</fullName>
    </recommendedName>
</protein>
<proteinExistence type="predicted"/>
<feature type="signal peptide" evidence="1">
    <location>
        <begin position="1"/>
        <end position="18"/>
    </location>
</feature>
<name>A0A814U708_9BILA</name>
<evidence type="ECO:0000256" key="1">
    <source>
        <dbReference type="SAM" id="SignalP"/>
    </source>
</evidence>
<sequence>MKYLRAVLVLCLIGYVSSTVSVQDYVDTMLSNINNKKEVIENNPALVHHIYQYFQAVYPRPDTSRMIDFQKSKRMEIFKSNLLYVMRHNEDSSTTFKLKINQMSDWTDEERDALR</sequence>
<dbReference type="InterPro" id="IPR013201">
    <property type="entry name" value="Prot_inhib_I29"/>
</dbReference>
<organism evidence="4 5">
    <name type="scientific">Rotaria sordida</name>
    <dbReference type="NCBI Taxonomy" id="392033"/>
    <lineage>
        <taxon>Eukaryota</taxon>
        <taxon>Metazoa</taxon>
        <taxon>Spiralia</taxon>
        <taxon>Gnathifera</taxon>
        <taxon>Rotifera</taxon>
        <taxon>Eurotatoria</taxon>
        <taxon>Bdelloidea</taxon>
        <taxon>Philodinida</taxon>
        <taxon>Philodinidae</taxon>
        <taxon>Rotaria</taxon>
    </lineage>
</organism>
<dbReference type="Pfam" id="PF08246">
    <property type="entry name" value="Inhibitor_I29"/>
    <property type="match status" value="1"/>
</dbReference>
<feature type="chain" id="PRO_5035685412" description="Cathepsin propeptide inhibitor domain-containing protein" evidence="1">
    <location>
        <begin position="19"/>
        <end position="115"/>
    </location>
</feature>
<feature type="domain" description="Cathepsin propeptide inhibitor" evidence="2">
    <location>
        <begin position="51"/>
        <end position="111"/>
    </location>
</feature>
<keyword evidence="5" id="KW-1185">Reference proteome</keyword>
<evidence type="ECO:0000259" key="2">
    <source>
        <dbReference type="SMART" id="SM00848"/>
    </source>
</evidence>
<evidence type="ECO:0000313" key="5">
    <source>
        <dbReference type="Proteomes" id="UP000663870"/>
    </source>
</evidence>
<dbReference type="Proteomes" id="UP000663854">
    <property type="component" value="Unassembled WGS sequence"/>
</dbReference>
<evidence type="ECO:0000313" key="3">
    <source>
        <dbReference type="EMBL" id="CAF1028843.1"/>
    </source>
</evidence>
<dbReference type="InterPro" id="IPR038765">
    <property type="entry name" value="Papain-like_cys_pep_sf"/>
</dbReference>
<dbReference type="AlphaFoldDB" id="A0A814U708"/>
<gene>
    <name evidence="4" type="ORF">JXQ802_LOCUS22879</name>
    <name evidence="3" type="ORF">PYM288_LOCUS16025</name>
</gene>
<dbReference type="EMBL" id="CAJNOL010000705">
    <property type="protein sequence ID" value="CAF1172518.1"/>
    <property type="molecule type" value="Genomic_DNA"/>
</dbReference>
<evidence type="ECO:0000313" key="4">
    <source>
        <dbReference type="EMBL" id="CAF1172518.1"/>
    </source>
</evidence>
<dbReference type="SUPFAM" id="SSF54001">
    <property type="entry name" value="Cysteine proteinases"/>
    <property type="match status" value="1"/>
</dbReference>
<accession>A0A814U708</accession>
<dbReference type="Proteomes" id="UP000663870">
    <property type="component" value="Unassembled WGS sequence"/>
</dbReference>
<dbReference type="Gene3D" id="1.10.287.2250">
    <property type="match status" value="1"/>
</dbReference>
<dbReference type="SMART" id="SM00848">
    <property type="entry name" value="Inhibitor_I29"/>
    <property type="match status" value="1"/>
</dbReference>
<reference evidence="4" key="1">
    <citation type="submission" date="2021-02" db="EMBL/GenBank/DDBJ databases">
        <authorList>
            <person name="Nowell W R."/>
        </authorList>
    </citation>
    <scope>NUCLEOTIDE SEQUENCE</scope>
</reference>
<dbReference type="EMBL" id="CAJNOH010000401">
    <property type="protein sequence ID" value="CAF1028843.1"/>
    <property type="molecule type" value="Genomic_DNA"/>
</dbReference>